<reference evidence="6 7" key="1">
    <citation type="submission" date="2016-10" db="EMBL/GenBank/DDBJ databases">
        <authorList>
            <person name="de Groot N.N."/>
        </authorList>
    </citation>
    <scope>NUCLEOTIDE SEQUENCE [LARGE SCALE GENOMIC DNA]</scope>
    <source>
        <strain evidence="6 7">BH539</strain>
    </source>
</reference>
<dbReference type="GO" id="GO:0003690">
    <property type="term" value="F:double-stranded DNA binding"/>
    <property type="evidence" value="ECO:0007669"/>
    <property type="project" value="TreeGrafter"/>
</dbReference>
<comment type="subcellular location">
    <subcellularLocation>
        <location evidence="1">Cytoplasm</location>
        <location evidence="1">Nucleoid</location>
    </subcellularLocation>
</comment>
<dbReference type="PANTHER" id="PTHR38103:SF1">
    <property type="entry name" value="RECOMBINATION-ASSOCIATED PROTEIN RDGC"/>
    <property type="match status" value="1"/>
</dbReference>
<proteinExistence type="inferred from homology"/>
<dbReference type="Pfam" id="PF04381">
    <property type="entry name" value="RdgC"/>
    <property type="match status" value="1"/>
</dbReference>
<evidence type="ECO:0000256" key="5">
    <source>
        <dbReference type="ARBA" id="ARBA00023172"/>
    </source>
</evidence>
<organism evidence="6 7">
    <name type="scientific">Onishia taeanensis</name>
    <dbReference type="NCBI Taxonomy" id="284577"/>
    <lineage>
        <taxon>Bacteria</taxon>
        <taxon>Pseudomonadati</taxon>
        <taxon>Pseudomonadota</taxon>
        <taxon>Gammaproteobacteria</taxon>
        <taxon>Oceanospirillales</taxon>
        <taxon>Halomonadaceae</taxon>
        <taxon>Onishia</taxon>
    </lineage>
</organism>
<evidence type="ECO:0000256" key="3">
    <source>
        <dbReference type="ARBA" id="ARBA00022296"/>
    </source>
</evidence>
<dbReference type="InterPro" id="IPR007476">
    <property type="entry name" value="RdgC"/>
</dbReference>
<sequence>MISNAIVFKAELPSIESLRQHFAELAYRELSDTEYKRHCFVMNEVTGDLVTDFPGGFAICLRTDEKVIPPKVLQAETDKEVTNIEEAQGTKVPRKTRQAIKEEIFFALCEQALVSTSYTWAFYHQEHQLLIVNTGGKSKADALVNSLISAAGSVKTQTIHISDIKHGITSRLQKLIEGEDDQAFGQLDVDDHALLVRRFEEVEKVTYAGVDITGNQELLDQLRAGYRVEDLGMIFDRTHFRLTSEFRLKCIKREPIDSDEDDDDHAHQWRMQAHEETQAIAGIVAELCQLLEYKEEEVAA</sequence>
<evidence type="ECO:0000313" key="7">
    <source>
        <dbReference type="Proteomes" id="UP000198641"/>
    </source>
</evidence>
<dbReference type="OrthoDB" id="6452580at2"/>
<keyword evidence="5" id="KW-0233">DNA recombination</keyword>
<protein>
    <recommendedName>
        <fullName evidence="3">Recombination-associated protein RdgC</fullName>
    </recommendedName>
</protein>
<dbReference type="RefSeq" id="WP_092522486.1">
    <property type="nucleotide sequence ID" value="NZ_FNCI01000001.1"/>
</dbReference>
<evidence type="ECO:0000256" key="2">
    <source>
        <dbReference type="ARBA" id="ARBA00008657"/>
    </source>
</evidence>
<keyword evidence="4" id="KW-0963">Cytoplasm</keyword>
<dbReference type="GO" id="GO:0006310">
    <property type="term" value="P:DNA recombination"/>
    <property type="evidence" value="ECO:0007669"/>
    <property type="project" value="UniProtKB-KW"/>
</dbReference>
<gene>
    <name evidence="6" type="ORF">SAMN05216571_101370</name>
</gene>
<dbReference type="PANTHER" id="PTHR38103">
    <property type="entry name" value="RECOMBINATION-ASSOCIATED PROTEIN RDGC"/>
    <property type="match status" value="1"/>
</dbReference>
<dbReference type="GO" id="GO:0043590">
    <property type="term" value="C:bacterial nucleoid"/>
    <property type="evidence" value="ECO:0007669"/>
    <property type="project" value="TreeGrafter"/>
</dbReference>
<evidence type="ECO:0000313" key="6">
    <source>
        <dbReference type="EMBL" id="SDF71949.1"/>
    </source>
</evidence>
<evidence type="ECO:0000256" key="4">
    <source>
        <dbReference type="ARBA" id="ARBA00022490"/>
    </source>
</evidence>
<evidence type="ECO:0000256" key="1">
    <source>
        <dbReference type="ARBA" id="ARBA00004453"/>
    </source>
</evidence>
<name>A0A1G7NF74_9GAMM</name>
<dbReference type="Proteomes" id="UP000198641">
    <property type="component" value="Unassembled WGS sequence"/>
</dbReference>
<dbReference type="GO" id="GO:0000018">
    <property type="term" value="P:regulation of DNA recombination"/>
    <property type="evidence" value="ECO:0007669"/>
    <property type="project" value="TreeGrafter"/>
</dbReference>
<comment type="similarity">
    <text evidence="2">Belongs to the RdgC family.</text>
</comment>
<dbReference type="EMBL" id="FNCI01000001">
    <property type="protein sequence ID" value="SDF71949.1"/>
    <property type="molecule type" value="Genomic_DNA"/>
</dbReference>
<keyword evidence="7" id="KW-1185">Reference proteome</keyword>
<dbReference type="AlphaFoldDB" id="A0A1G7NF74"/>
<dbReference type="STRING" id="284577.SAMN05216571_101370"/>
<accession>A0A1G7NF74</accession>